<evidence type="ECO:0000313" key="10">
    <source>
        <dbReference type="EMBL" id="MBX04003.1"/>
    </source>
</evidence>
<comment type="catalytic activity">
    <reaction evidence="8 9">
        <text>UMP + ATP = UDP + ADP</text>
        <dbReference type="Rhea" id="RHEA:24400"/>
        <dbReference type="ChEBI" id="CHEBI:30616"/>
        <dbReference type="ChEBI" id="CHEBI:57865"/>
        <dbReference type="ChEBI" id="CHEBI:58223"/>
        <dbReference type="ChEBI" id="CHEBI:456216"/>
        <dbReference type="EC" id="2.7.4.14"/>
    </reaction>
</comment>
<keyword evidence="2 9" id="KW-0808">Transferase</keyword>
<reference evidence="10" key="1">
    <citation type="submission" date="2018-02" db="EMBL/GenBank/DDBJ databases">
        <title>Rhizophora mucronata_Transcriptome.</title>
        <authorList>
            <person name="Meera S.P."/>
            <person name="Sreeshan A."/>
            <person name="Augustine A."/>
        </authorList>
    </citation>
    <scope>NUCLEOTIDE SEQUENCE</scope>
    <source>
        <tissue evidence="10">Leaf</tissue>
    </source>
</reference>
<dbReference type="EC" id="2.7.4.14" evidence="9"/>
<comment type="catalytic activity">
    <reaction evidence="9">
        <text>dCMP + ATP = dCDP + ADP</text>
        <dbReference type="Rhea" id="RHEA:25094"/>
        <dbReference type="ChEBI" id="CHEBI:30616"/>
        <dbReference type="ChEBI" id="CHEBI:57566"/>
        <dbReference type="ChEBI" id="CHEBI:58593"/>
        <dbReference type="ChEBI" id="CHEBI:456216"/>
        <dbReference type="EC" id="2.7.4.14"/>
    </reaction>
</comment>
<protein>
    <recommendedName>
        <fullName evidence="9">UMP-CMP kinase</fullName>
        <ecNumber evidence="9">2.7.4.14</ecNumber>
    </recommendedName>
    <alternativeName>
        <fullName evidence="9">Deoxycytidylate kinase</fullName>
        <shortName evidence="9">CK</shortName>
        <shortName evidence="9">dCMP kinase</shortName>
    </alternativeName>
    <alternativeName>
        <fullName evidence="9">Uridine monophosphate/cytidine monophosphate kinase</fullName>
        <shortName evidence="9">UMP/CMP kinase</shortName>
        <shortName evidence="9">UMP/CMPK</shortName>
    </alternativeName>
</protein>
<dbReference type="InterPro" id="IPR006266">
    <property type="entry name" value="UMP_CMP_kinase"/>
</dbReference>
<dbReference type="NCBIfam" id="TIGR01359">
    <property type="entry name" value="UMP_CMP_kin_fam"/>
    <property type="match status" value="1"/>
</dbReference>
<feature type="binding site" evidence="9">
    <location>
        <position position="183"/>
    </location>
    <ligand>
        <name>a ribonucleoside 5'-phosphate</name>
        <dbReference type="ChEBI" id="CHEBI:58043"/>
    </ligand>
</feature>
<comment type="caution">
    <text evidence="9">Lacks conserved residue(s) required for the propagation of feature annotation.</text>
</comment>
<dbReference type="GO" id="GO:0036431">
    <property type="term" value="F:dCMP kinase activity"/>
    <property type="evidence" value="ECO:0007669"/>
    <property type="project" value="RHEA"/>
</dbReference>
<comment type="subcellular location">
    <subcellularLocation>
        <location evidence="9">Cytoplasm</location>
    </subcellularLocation>
    <subcellularLocation>
        <location evidence="9">Nucleus</location>
    </subcellularLocation>
</comment>
<comment type="cofactor">
    <cofactor evidence="9">
        <name>Mg(2+)</name>
        <dbReference type="ChEBI" id="CHEBI:18420"/>
    </cofactor>
    <text evidence="9">Binds 1 Mg(2+) ion per monomer.</text>
</comment>
<dbReference type="PANTHER" id="PTHR23359">
    <property type="entry name" value="NUCLEOTIDE KINASE"/>
    <property type="match status" value="1"/>
</dbReference>
<dbReference type="PROSITE" id="PS00113">
    <property type="entry name" value="ADENYLATE_KINASE"/>
    <property type="match status" value="1"/>
</dbReference>
<dbReference type="GO" id="GO:0036430">
    <property type="term" value="F:CMP kinase activity"/>
    <property type="evidence" value="ECO:0007669"/>
    <property type="project" value="RHEA"/>
</dbReference>
<keyword evidence="1 9" id="KW-0963">Cytoplasm</keyword>
<feature type="binding site" evidence="9">
    <location>
        <begin position="140"/>
        <end position="143"/>
    </location>
    <ligand>
        <name>a ribonucleoside 5'-phosphate</name>
        <dbReference type="ChEBI" id="CHEBI:58043"/>
    </ligand>
</feature>
<dbReference type="Gene3D" id="3.40.50.300">
    <property type="entry name" value="P-loop containing nucleotide triphosphate hydrolases"/>
    <property type="match status" value="1"/>
</dbReference>
<dbReference type="GO" id="GO:0005634">
    <property type="term" value="C:nucleus"/>
    <property type="evidence" value="ECO:0007669"/>
    <property type="project" value="UniProtKB-SubCell"/>
</dbReference>
<feature type="binding site" evidence="9">
    <location>
        <position position="147"/>
    </location>
    <ligand>
        <name>CMP</name>
        <dbReference type="ChEBI" id="CHEBI:60377"/>
    </ligand>
</feature>
<proteinExistence type="inferred from homology"/>
<comment type="domain">
    <text evidence="9">Consists of three domains, a large central CORE domain and two small peripheral domains, NMPbind and LID, which undergo movements during catalysis. The LID domain closes over the site of phosphoryl transfer upon ATP binding. Assembling and dissambling the active center during each catalytic cycle provides an effective means to prevent ATP hydrolysis.</text>
</comment>
<evidence type="ECO:0000256" key="9">
    <source>
        <dbReference type="HAMAP-Rule" id="MF_03172"/>
    </source>
</evidence>
<dbReference type="FunFam" id="3.40.50.300:FF:000315">
    <property type="entry name" value="Adenylate kinase 1"/>
    <property type="match status" value="1"/>
</dbReference>
<feature type="binding site" evidence="9">
    <location>
        <position position="179"/>
    </location>
    <ligand>
        <name>ATP</name>
        <dbReference type="ChEBI" id="CHEBI:30616"/>
    </ligand>
</feature>
<evidence type="ECO:0000256" key="3">
    <source>
        <dbReference type="ARBA" id="ARBA00022741"/>
    </source>
</evidence>
<evidence type="ECO:0000256" key="5">
    <source>
        <dbReference type="ARBA" id="ARBA00022840"/>
    </source>
</evidence>
<name>A0A2P2KE45_RHIMU</name>
<keyword evidence="6 9" id="KW-0665">Pyrimidine biosynthesis</keyword>
<evidence type="ECO:0000256" key="4">
    <source>
        <dbReference type="ARBA" id="ARBA00022777"/>
    </source>
</evidence>
<dbReference type="InterPro" id="IPR033690">
    <property type="entry name" value="Adenylat_kinase_CS"/>
</dbReference>
<evidence type="ECO:0000256" key="7">
    <source>
        <dbReference type="ARBA" id="ARBA00023242"/>
    </source>
</evidence>
<evidence type="ECO:0000256" key="6">
    <source>
        <dbReference type="ARBA" id="ARBA00022975"/>
    </source>
</evidence>
<evidence type="ECO:0000256" key="1">
    <source>
        <dbReference type="ARBA" id="ARBA00022490"/>
    </source>
</evidence>
<dbReference type="GO" id="GO:0033862">
    <property type="term" value="F:UMP kinase activity"/>
    <property type="evidence" value="ECO:0007669"/>
    <property type="project" value="RHEA"/>
</dbReference>
<keyword evidence="5 9" id="KW-0067">ATP-binding</keyword>
<comment type="subunit">
    <text evidence="9">Monomer.</text>
</comment>
<dbReference type="HAMAP" id="MF_00235">
    <property type="entry name" value="Adenylate_kinase_Adk"/>
    <property type="match status" value="1"/>
</dbReference>
<accession>A0A2P2KE45</accession>
<feature type="binding site" evidence="9">
    <location>
        <position position="222"/>
    </location>
    <ligand>
        <name>ATP</name>
        <dbReference type="ChEBI" id="CHEBI:30616"/>
    </ligand>
</feature>
<dbReference type="CDD" id="cd01428">
    <property type="entry name" value="ADK"/>
    <property type="match status" value="1"/>
</dbReference>
<evidence type="ECO:0000256" key="2">
    <source>
        <dbReference type="ARBA" id="ARBA00022679"/>
    </source>
</evidence>
<organism evidence="10">
    <name type="scientific">Rhizophora mucronata</name>
    <name type="common">Asiatic mangrove</name>
    <dbReference type="NCBI Taxonomy" id="61149"/>
    <lineage>
        <taxon>Eukaryota</taxon>
        <taxon>Viridiplantae</taxon>
        <taxon>Streptophyta</taxon>
        <taxon>Embryophyta</taxon>
        <taxon>Tracheophyta</taxon>
        <taxon>Spermatophyta</taxon>
        <taxon>Magnoliopsida</taxon>
        <taxon>eudicotyledons</taxon>
        <taxon>Gunneridae</taxon>
        <taxon>Pentapetalae</taxon>
        <taxon>rosids</taxon>
        <taxon>fabids</taxon>
        <taxon>Malpighiales</taxon>
        <taxon>Rhizophoraceae</taxon>
        <taxon>Rhizophora</taxon>
    </lineage>
</organism>
<dbReference type="AlphaFoldDB" id="A0A2P2KE45"/>
<dbReference type="Pfam" id="PF00406">
    <property type="entry name" value="ADK"/>
    <property type="match status" value="1"/>
</dbReference>
<dbReference type="GO" id="GO:0005737">
    <property type="term" value="C:cytoplasm"/>
    <property type="evidence" value="ECO:0007669"/>
    <property type="project" value="UniProtKB-SubCell"/>
</dbReference>
<dbReference type="GO" id="GO:0006207">
    <property type="term" value="P:'de novo' pyrimidine nucleobase biosynthetic process"/>
    <property type="evidence" value="ECO:0007669"/>
    <property type="project" value="InterPro"/>
</dbReference>
<feature type="binding site" evidence="9">
    <location>
        <begin position="66"/>
        <end position="71"/>
    </location>
    <ligand>
        <name>ATP</name>
        <dbReference type="ChEBI" id="CHEBI:30616"/>
    </ligand>
</feature>
<sequence>MLKLKSSVVLGIRAGTQRYVSGAIAESFQSRNLSNSMASPTSPTQKAGGENFAQEPTVVFVLGGPGSGKGTQCPKIVKSFGFTHLCAGDLLQAEVESGSENGRMIQNFKREGKIVPSEVTVKLLQEAMQRSANKKFIIDGFPRNEENRSAFEDIVKIEPKFVLFFDCSEEELTRRLLNRNQRRIDDNIDIIPKRLKVYFESTLPVINYYSSKGKVQKIDAQRSIDEVFEEVTSVFSKLTLEYSGTV</sequence>
<dbReference type="InterPro" id="IPR000850">
    <property type="entry name" value="Adenylat/UMP-CMP_kin"/>
</dbReference>
<dbReference type="PRINTS" id="PR00094">
    <property type="entry name" value="ADENYLTKNASE"/>
</dbReference>
<comment type="catalytic activity">
    <reaction evidence="9">
        <text>CMP + ATP = CDP + ADP</text>
        <dbReference type="Rhea" id="RHEA:11600"/>
        <dbReference type="ChEBI" id="CHEBI:30616"/>
        <dbReference type="ChEBI" id="CHEBI:58069"/>
        <dbReference type="ChEBI" id="CHEBI:60377"/>
        <dbReference type="ChEBI" id="CHEBI:456216"/>
        <dbReference type="EC" id="2.7.4.14"/>
    </reaction>
</comment>
<comment type="similarity">
    <text evidence="9">Belongs to the adenylate kinase family. UMP-CMP kinase subfamily.</text>
</comment>
<keyword evidence="3 9" id="KW-0547">Nucleotide-binding</keyword>
<dbReference type="GO" id="GO:0005524">
    <property type="term" value="F:ATP binding"/>
    <property type="evidence" value="ECO:0007669"/>
    <property type="project" value="UniProtKB-KW"/>
</dbReference>
<comment type="function">
    <text evidence="9">Catalyzes the phosphorylation of pyrimidine nucleoside monophosphates at the expense of ATP. Plays an important role in de novo pyrimidine nucleotide biosynthesis. Has preference for UMP and CMP as phosphate acceptors.</text>
</comment>
<feature type="binding site" evidence="9">
    <location>
        <begin position="113"/>
        <end position="115"/>
    </location>
    <ligand>
        <name>a ribonucleoside 5'-phosphate</name>
        <dbReference type="ChEBI" id="CHEBI:58043"/>
    </ligand>
</feature>
<dbReference type="InterPro" id="IPR027417">
    <property type="entry name" value="P-loop_NTPase"/>
</dbReference>
<dbReference type="HAMAP" id="MF_03172">
    <property type="entry name" value="Adenylate_kinase_UMP_CMP_kin"/>
    <property type="match status" value="1"/>
</dbReference>
<dbReference type="SUPFAM" id="SSF52540">
    <property type="entry name" value="P-loop containing nucleoside triphosphate hydrolases"/>
    <property type="match status" value="1"/>
</dbReference>
<keyword evidence="4 9" id="KW-0418">Kinase</keyword>
<keyword evidence="7 9" id="KW-0539">Nucleus</keyword>
<dbReference type="GO" id="GO:0006221">
    <property type="term" value="P:pyrimidine nucleotide biosynthetic process"/>
    <property type="evidence" value="ECO:0007669"/>
    <property type="project" value="UniProtKB-UniRule"/>
</dbReference>
<feature type="binding site" evidence="9">
    <location>
        <position position="194"/>
    </location>
    <ligand>
        <name>a ribonucleoside 5'-phosphate</name>
        <dbReference type="ChEBI" id="CHEBI:58043"/>
    </ligand>
</feature>
<dbReference type="EMBL" id="GGEC01023519">
    <property type="protein sequence ID" value="MBX04003.1"/>
    <property type="molecule type" value="Transcribed_RNA"/>
</dbReference>
<evidence type="ECO:0000256" key="8">
    <source>
        <dbReference type="ARBA" id="ARBA00048116"/>
    </source>
</evidence>